<dbReference type="GO" id="GO:1990904">
    <property type="term" value="C:ribonucleoprotein complex"/>
    <property type="evidence" value="ECO:0007669"/>
    <property type="project" value="UniProtKB-KW"/>
</dbReference>
<keyword evidence="2" id="KW-0689">Ribosomal protein</keyword>
<evidence type="ECO:0000313" key="6">
    <source>
        <dbReference type="EMBL" id="CAD8630859.1"/>
    </source>
</evidence>
<dbReference type="Pfam" id="PF16320">
    <property type="entry name" value="Ribosomal_L12_N"/>
    <property type="match status" value="1"/>
</dbReference>
<dbReference type="HAMAP" id="MF_00368">
    <property type="entry name" value="Ribosomal_bL12"/>
    <property type="match status" value="1"/>
</dbReference>
<dbReference type="Gene3D" id="1.20.5.710">
    <property type="entry name" value="Single helix bin"/>
    <property type="match status" value="1"/>
</dbReference>
<comment type="similarity">
    <text evidence="1">Belongs to the bacterial ribosomal protein bL12 family.</text>
</comment>
<protein>
    <recommendedName>
        <fullName evidence="7">Ribosomal protein L7/L12 C-terminal domain-containing protein</fullName>
    </recommendedName>
</protein>
<dbReference type="GO" id="GO:0003729">
    <property type="term" value="F:mRNA binding"/>
    <property type="evidence" value="ECO:0007669"/>
    <property type="project" value="TreeGrafter"/>
</dbReference>
<evidence type="ECO:0008006" key="7">
    <source>
        <dbReference type="Google" id="ProtNLM"/>
    </source>
</evidence>
<evidence type="ECO:0000256" key="3">
    <source>
        <dbReference type="ARBA" id="ARBA00023274"/>
    </source>
</evidence>
<evidence type="ECO:0000259" key="5">
    <source>
        <dbReference type="Pfam" id="PF16320"/>
    </source>
</evidence>
<gene>
    <name evidence="6" type="ORF">CCUR1050_LOCUS8538</name>
</gene>
<dbReference type="PANTHER" id="PTHR45987:SF4">
    <property type="entry name" value="LARGE RIBOSOMAL SUBUNIT PROTEIN BL12M"/>
    <property type="match status" value="1"/>
</dbReference>
<dbReference type="CDD" id="cd00387">
    <property type="entry name" value="Ribosomal_L7_L12"/>
    <property type="match status" value="1"/>
</dbReference>
<accession>A0A7S0M670</accession>
<evidence type="ECO:0000259" key="4">
    <source>
        <dbReference type="Pfam" id="PF00542"/>
    </source>
</evidence>
<dbReference type="SUPFAM" id="SSF48300">
    <property type="entry name" value="Ribosomal protein L7/12, oligomerisation (N-terminal) domain"/>
    <property type="match status" value="1"/>
</dbReference>
<reference evidence="6" key="1">
    <citation type="submission" date="2021-01" db="EMBL/GenBank/DDBJ databases">
        <authorList>
            <person name="Corre E."/>
            <person name="Pelletier E."/>
            <person name="Niang G."/>
            <person name="Scheremetjew M."/>
            <person name="Finn R."/>
            <person name="Kale V."/>
            <person name="Holt S."/>
            <person name="Cochrane G."/>
            <person name="Meng A."/>
            <person name="Brown T."/>
            <person name="Cohen L."/>
        </authorList>
    </citation>
    <scope>NUCLEOTIDE SEQUENCE</scope>
    <source>
        <strain evidence="6">CCAP979/52</strain>
    </source>
</reference>
<dbReference type="GO" id="GO:0006412">
    <property type="term" value="P:translation"/>
    <property type="evidence" value="ECO:0007669"/>
    <property type="project" value="InterPro"/>
</dbReference>
<dbReference type="Gene3D" id="3.30.1390.10">
    <property type="match status" value="1"/>
</dbReference>
<dbReference type="SUPFAM" id="SSF54736">
    <property type="entry name" value="ClpS-like"/>
    <property type="match status" value="1"/>
</dbReference>
<dbReference type="GO" id="GO:0005737">
    <property type="term" value="C:cytoplasm"/>
    <property type="evidence" value="ECO:0007669"/>
    <property type="project" value="UniProtKB-ARBA"/>
</dbReference>
<dbReference type="InterPro" id="IPR000206">
    <property type="entry name" value="Ribosomal_bL12"/>
</dbReference>
<feature type="domain" description="Large ribosomal subunit protein bL12 C-terminal" evidence="4">
    <location>
        <begin position="135"/>
        <end position="201"/>
    </location>
</feature>
<dbReference type="InterPro" id="IPR008932">
    <property type="entry name" value="Ribosomal_bL12_oligo"/>
</dbReference>
<dbReference type="NCBIfam" id="TIGR00855">
    <property type="entry name" value="L12"/>
    <property type="match status" value="1"/>
</dbReference>
<dbReference type="PANTHER" id="PTHR45987">
    <property type="entry name" value="39S RIBOSOMAL PROTEIN L12"/>
    <property type="match status" value="1"/>
</dbReference>
<keyword evidence="3" id="KW-0687">Ribonucleoprotein</keyword>
<dbReference type="GO" id="GO:0003735">
    <property type="term" value="F:structural constituent of ribosome"/>
    <property type="evidence" value="ECO:0007669"/>
    <property type="project" value="InterPro"/>
</dbReference>
<dbReference type="InterPro" id="IPR014719">
    <property type="entry name" value="Ribosomal_bL12_C/ClpS-like"/>
</dbReference>
<dbReference type="Pfam" id="PF00542">
    <property type="entry name" value="Ribosomal_L12"/>
    <property type="match status" value="1"/>
</dbReference>
<proteinExistence type="inferred from homology"/>
<dbReference type="InterPro" id="IPR013823">
    <property type="entry name" value="Ribosomal_bL12_C"/>
</dbReference>
<dbReference type="AlphaFoldDB" id="A0A7S0M670"/>
<dbReference type="GO" id="GO:0005840">
    <property type="term" value="C:ribosome"/>
    <property type="evidence" value="ECO:0007669"/>
    <property type="project" value="UniProtKB-KW"/>
</dbReference>
<evidence type="ECO:0000256" key="1">
    <source>
        <dbReference type="ARBA" id="ARBA00007197"/>
    </source>
</evidence>
<name>A0A7S0M670_9CRYP</name>
<feature type="domain" description="Large ribosomal subunit protein bL12 oligomerization" evidence="5">
    <location>
        <begin position="65"/>
        <end position="113"/>
    </location>
</feature>
<dbReference type="InterPro" id="IPR036235">
    <property type="entry name" value="Ribosomal_bL12_oligo_N_sf"/>
</dbReference>
<sequence>MVVQHQRKLLHVVARAAHKVWAPMVYSRSSVSWNSRSILSSSVPRGDTTKSDEALASITGKTPKKITDLADQIVDLNMIEVTELAELLKKKLNLTGMFMGGPMMAPQGGAPAASGEAQPAATPAKVEEKKEQTEFALKLDSFNAADKLKVIKEIRAITGLGLKESKDLVEGAPKVVKEGVSKEDAAKLKKQIEDAGGKVSIS</sequence>
<dbReference type="EMBL" id="HBEZ01015459">
    <property type="protein sequence ID" value="CAD8630859.1"/>
    <property type="molecule type" value="Transcribed_RNA"/>
</dbReference>
<evidence type="ECO:0000256" key="2">
    <source>
        <dbReference type="ARBA" id="ARBA00022980"/>
    </source>
</evidence>
<dbReference type="FunFam" id="3.30.1390.10:FF:000001">
    <property type="entry name" value="50S ribosomal protein L7/L12"/>
    <property type="match status" value="1"/>
</dbReference>
<organism evidence="6">
    <name type="scientific">Cryptomonas curvata</name>
    <dbReference type="NCBI Taxonomy" id="233186"/>
    <lineage>
        <taxon>Eukaryota</taxon>
        <taxon>Cryptophyceae</taxon>
        <taxon>Cryptomonadales</taxon>
        <taxon>Cryptomonadaceae</taxon>
        <taxon>Cryptomonas</taxon>
    </lineage>
</organism>